<dbReference type="PANTHER" id="PTHR21198">
    <property type="entry name" value="GLUTAMATE RACEMASE"/>
    <property type="match status" value="1"/>
</dbReference>
<dbReference type="Proteomes" id="UP001595773">
    <property type="component" value="Unassembled WGS sequence"/>
</dbReference>
<dbReference type="InterPro" id="IPR015942">
    <property type="entry name" value="Asp/Glu/hydantoin_racemase"/>
</dbReference>
<comment type="similarity">
    <text evidence="1">Belongs to the aspartate/glutamate racemases family.</text>
</comment>
<accession>A0ABV8R505</accession>
<gene>
    <name evidence="3" type="ORF">ACFOW9_12020</name>
</gene>
<evidence type="ECO:0000313" key="3">
    <source>
        <dbReference type="EMBL" id="MFC4266329.1"/>
    </source>
</evidence>
<dbReference type="InterPro" id="IPR001920">
    <property type="entry name" value="Asp/Glu_race"/>
</dbReference>
<dbReference type="RefSeq" id="WP_326832803.1">
    <property type="nucleotide sequence ID" value="NZ_BAABLL010000012.1"/>
</dbReference>
<dbReference type="PROSITE" id="PS00924">
    <property type="entry name" value="ASP_GLU_RACEMASE_2"/>
    <property type="match status" value="1"/>
</dbReference>
<keyword evidence="2" id="KW-0413">Isomerase</keyword>
<dbReference type="SUPFAM" id="SSF53681">
    <property type="entry name" value="Aspartate/glutamate racemase"/>
    <property type="match status" value="2"/>
</dbReference>
<dbReference type="Pfam" id="PF01177">
    <property type="entry name" value="Asp_Glu_race"/>
    <property type="match status" value="1"/>
</dbReference>
<evidence type="ECO:0000256" key="1">
    <source>
        <dbReference type="ARBA" id="ARBA00007847"/>
    </source>
</evidence>
<dbReference type="InterPro" id="IPR004380">
    <property type="entry name" value="Asp_race"/>
</dbReference>
<reference evidence="4" key="1">
    <citation type="journal article" date="2019" name="Int. J. Syst. Evol. Microbiol.">
        <title>The Global Catalogue of Microorganisms (GCM) 10K type strain sequencing project: providing services to taxonomists for standard genome sequencing and annotation.</title>
        <authorList>
            <consortium name="The Broad Institute Genomics Platform"/>
            <consortium name="The Broad Institute Genome Sequencing Center for Infectious Disease"/>
            <person name="Wu L."/>
            <person name="Ma J."/>
        </authorList>
    </citation>
    <scope>NUCLEOTIDE SEQUENCE [LARGE SCALE GENOMIC DNA]</scope>
    <source>
        <strain evidence="4">CGMCC 1.10698</strain>
    </source>
</reference>
<dbReference type="EMBL" id="JBHSCQ010000018">
    <property type="protein sequence ID" value="MFC4266329.1"/>
    <property type="molecule type" value="Genomic_DNA"/>
</dbReference>
<evidence type="ECO:0000313" key="4">
    <source>
        <dbReference type="Proteomes" id="UP001595773"/>
    </source>
</evidence>
<organism evidence="3 4">
    <name type="scientific">Arthrobacter cryoconiti</name>
    <dbReference type="NCBI Taxonomy" id="748907"/>
    <lineage>
        <taxon>Bacteria</taxon>
        <taxon>Bacillati</taxon>
        <taxon>Actinomycetota</taxon>
        <taxon>Actinomycetes</taxon>
        <taxon>Micrococcales</taxon>
        <taxon>Micrococcaceae</taxon>
        <taxon>Arthrobacter</taxon>
    </lineage>
</organism>
<dbReference type="InterPro" id="IPR033134">
    <property type="entry name" value="Asp/Glu_racemase_AS_2"/>
</dbReference>
<dbReference type="PANTHER" id="PTHR21198:SF7">
    <property type="entry name" value="ASPARTATE-GLUTAMATE RACEMASE FAMILY"/>
    <property type="match status" value="1"/>
</dbReference>
<protein>
    <submittedName>
        <fullName evidence="3">Aspartate/glutamate racemase family protein</fullName>
    </submittedName>
</protein>
<dbReference type="NCBIfam" id="TIGR00035">
    <property type="entry name" value="asp_race"/>
    <property type="match status" value="1"/>
</dbReference>
<evidence type="ECO:0000256" key="2">
    <source>
        <dbReference type="ARBA" id="ARBA00023235"/>
    </source>
</evidence>
<dbReference type="Gene3D" id="3.40.50.1860">
    <property type="match status" value="2"/>
</dbReference>
<keyword evidence="4" id="KW-1185">Reference proteome</keyword>
<comment type="caution">
    <text evidence="3">The sequence shown here is derived from an EMBL/GenBank/DDBJ whole genome shotgun (WGS) entry which is preliminary data.</text>
</comment>
<proteinExistence type="inferred from homology"/>
<name>A0ABV8R505_9MICC</name>
<sequence>MGILGGMGPSATADFYAKLIAHTPASLDQEHLRVVIWADPTVPSRQDAILAGAQDPTPWLETGLQRLMDCGAEIIVVPCNTVHGYLPAVLAGKPVEFISIIDSTIQAVQRSARSGTIGLLATDGALLSGMYQQALSDAGYDVAVPVPEDQALLMNIVHGVKAGRPGASSLQDLRQILANLYEQGIQSVIVGCTELSTLVSEIGDSGVVTLIDPAVELAIATVRSARTHVRASCGELNSYPTLSHSSRAVS</sequence>